<feature type="domain" description="YprB ribonuclease H-like" evidence="1">
    <location>
        <begin position="86"/>
        <end position="212"/>
    </location>
</feature>
<protein>
    <recommendedName>
        <fullName evidence="1">YprB ribonuclease H-like domain-containing protein</fullName>
    </recommendedName>
</protein>
<dbReference type="InterPro" id="IPR036397">
    <property type="entry name" value="RNaseH_sf"/>
</dbReference>
<sequence length="272" mass="31057">MRKYLAFDIEIYNDIPKDATDWRMRTPLGISCIGSIVNARHTRYGNMCDPVAWRSIDPLHKQSSSDVIAGTKVAWHASSSTNERLSSGRTMSKQEVAQFVYYLQYMRKEGFMILTWNGLGFDFPILAEESGLHEECKELAVDHIDLMFHIFCALGHYLGLNTAAKGQGLEGKTEGMDGAKVPAMWRNGTAEDRLKVLEYVKQDVVTTLQVAEVCGTKGSLRWISRSKRVNHFDFENWLTVREAVKLPMPDTSWMTDPPTRMKFTTWIEEYLT</sequence>
<dbReference type="Gene3D" id="3.30.420.10">
    <property type="entry name" value="Ribonuclease H-like superfamily/Ribonuclease H"/>
    <property type="match status" value="1"/>
</dbReference>
<organism evidence="2">
    <name type="scientific">marine sediment metagenome</name>
    <dbReference type="NCBI Taxonomy" id="412755"/>
    <lineage>
        <taxon>unclassified sequences</taxon>
        <taxon>metagenomes</taxon>
        <taxon>ecological metagenomes</taxon>
    </lineage>
</organism>
<reference evidence="2" key="1">
    <citation type="journal article" date="2015" name="Nature">
        <title>Complex archaea that bridge the gap between prokaryotes and eukaryotes.</title>
        <authorList>
            <person name="Spang A."/>
            <person name="Saw J.H."/>
            <person name="Jorgensen S.L."/>
            <person name="Zaremba-Niedzwiedzka K."/>
            <person name="Martijn J."/>
            <person name="Lind A.E."/>
            <person name="van Eijk R."/>
            <person name="Schleper C."/>
            <person name="Guy L."/>
            <person name="Ettema T.J."/>
        </authorList>
    </citation>
    <scope>NUCLEOTIDE SEQUENCE</scope>
</reference>
<proteinExistence type="predicted"/>
<evidence type="ECO:0000259" key="1">
    <source>
        <dbReference type="Pfam" id="PF13482"/>
    </source>
</evidence>
<accession>A0A0F9V0B6</accession>
<dbReference type="AlphaFoldDB" id="A0A0F9V0B6"/>
<dbReference type="SUPFAM" id="SSF53098">
    <property type="entry name" value="Ribonuclease H-like"/>
    <property type="match status" value="1"/>
</dbReference>
<comment type="caution">
    <text evidence="2">The sequence shown here is derived from an EMBL/GenBank/DDBJ whole genome shotgun (WGS) entry which is preliminary data.</text>
</comment>
<dbReference type="InterPro" id="IPR012337">
    <property type="entry name" value="RNaseH-like_sf"/>
</dbReference>
<dbReference type="GO" id="GO:0003676">
    <property type="term" value="F:nucleic acid binding"/>
    <property type="evidence" value="ECO:0007669"/>
    <property type="project" value="InterPro"/>
</dbReference>
<name>A0A0F9V0B6_9ZZZZ</name>
<evidence type="ECO:0000313" key="2">
    <source>
        <dbReference type="EMBL" id="KKN66946.1"/>
    </source>
</evidence>
<dbReference type="EMBL" id="LAZR01000486">
    <property type="protein sequence ID" value="KKN66946.1"/>
    <property type="molecule type" value="Genomic_DNA"/>
</dbReference>
<dbReference type="Pfam" id="PF13482">
    <property type="entry name" value="RNase_H_2"/>
    <property type="match status" value="1"/>
</dbReference>
<gene>
    <name evidence="2" type="ORF">LCGC14_0466260</name>
</gene>
<dbReference type="InterPro" id="IPR038720">
    <property type="entry name" value="YprB_RNase_H-like_dom"/>
</dbReference>